<feature type="transmembrane region" description="Helical" evidence="7">
    <location>
        <begin position="325"/>
        <end position="350"/>
    </location>
</feature>
<evidence type="ECO:0000256" key="4">
    <source>
        <dbReference type="ARBA" id="ARBA00022692"/>
    </source>
</evidence>
<dbReference type="InterPro" id="IPR000515">
    <property type="entry name" value="MetI-like"/>
</dbReference>
<feature type="transmembrane region" description="Helical" evidence="7">
    <location>
        <begin position="165"/>
        <end position="185"/>
    </location>
</feature>
<evidence type="ECO:0000259" key="8">
    <source>
        <dbReference type="PROSITE" id="PS50928"/>
    </source>
</evidence>
<feature type="transmembrane region" description="Helical" evidence="7">
    <location>
        <begin position="116"/>
        <end position="132"/>
    </location>
</feature>
<keyword evidence="5 7" id="KW-1133">Transmembrane helix</keyword>
<evidence type="ECO:0000256" key="3">
    <source>
        <dbReference type="ARBA" id="ARBA00022475"/>
    </source>
</evidence>
<dbReference type="Gene3D" id="1.10.3720.10">
    <property type="entry name" value="MetI-like"/>
    <property type="match status" value="1"/>
</dbReference>
<feature type="non-terminal residue" evidence="9">
    <location>
        <position position="1"/>
    </location>
</feature>
<dbReference type="AlphaFoldDB" id="A0A0F8XAL8"/>
<feature type="transmembrane region" description="Helical" evidence="7">
    <location>
        <begin position="241"/>
        <end position="262"/>
    </location>
</feature>
<evidence type="ECO:0000256" key="5">
    <source>
        <dbReference type="ARBA" id="ARBA00022989"/>
    </source>
</evidence>
<dbReference type="GO" id="GO:0043190">
    <property type="term" value="C:ATP-binding cassette (ABC) transporter complex"/>
    <property type="evidence" value="ECO:0007669"/>
    <property type="project" value="InterPro"/>
</dbReference>
<feature type="transmembrane region" description="Helical" evidence="7">
    <location>
        <begin position="89"/>
        <end position="109"/>
    </location>
</feature>
<dbReference type="InterPro" id="IPR035906">
    <property type="entry name" value="MetI-like_sf"/>
</dbReference>
<dbReference type="NCBIfam" id="TIGR01726">
    <property type="entry name" value="HEQRo_perm_3TM"/>
    <property type="match status" value="1"/>
</dbReference>
<keyword evidence="3" id="KW-1003">Cell membrane</keyword>
<keyword evidence="4 7" id="KW-0812">Transmembrane</keyword>
<organism evidence="9">
    <name type="scientific">marine sediment metagenome</name>
    <dbReference type="NCBI Taxonomy" id="412755"/>
    <lineage>
        <taxon>unclassified sequences</taxon>
        <taxon>metagenomes</taxon>
        <taxon>ecological metagenomes</taxon>
    </lineage>
</organism>
<dbReference type="SUPFAM" id="SSF161098">
    <property type="entry name" value="MetI-like"/>
    <property type="match status" value="1"/>
</dbReference>
<keyword evidence="2" id="KW-0813">Transport</keyword>
<name>A0A0F8XAL8_9ZZZZ</name>
<evidence type="ECO:0000256" key="7">
    <source>
        <dbReference type="SAM" id="Phobius"/>
    </source>
</evidence>
<keyword evidence="6 7" id="KW-0472">Membrane</keyword>
<comment type="subcellular location">
    <subcellularLocation>
        <location evidence="1">Cell membrane</location>
        <topology evidence="1">Multi-pass membrane protein</topology>
    </subcellularLocation>
</comment>
<reference evidence="9" key="1">
    <citation type="journal article" date="2015" name="Nature">
        <title>Complex archaea that bridge the gap between prokaryotes and eukaryotes.</title>
        <authorList>
            <person name="Spang A."/>
            <person name="Saw J.H."/>
            <person name="Jorgensen S.L."/>
            <person name="Zaremba-Niedzwiedzka K."/>
            <person name="Martijn J."/>
            <person name="Lind A.E."/>
            <person name="van Eijk R."/>
            <person name="Schleper C."/>
            <person name="Guy L."/>
            <person name="Ettema T.J."/>
        </authorList>
    </citation>
    <scope>NUCLEOTIDE SEQUENCE</scope>
</reference>
<feature type="transmembrane region" description="Helical" evidence="7">
    <location>
        <begin position="23"/>
        <end position="47"/>
    </location>
</feature>
<dbReference type="CDD" id="cd06261">
    <property type="entry name" value="TM_PBP2"/>
    <property type="match status" value="1"/>
</dbReference>
<evidence type="ECO:0000256" key="2">
    <source>
        <dbReference type="ARBA" id="ARBA00022448"/>
    </source>
</evidence>
<feature type="transmembrane region" description="Helical" evidence="7">
    <location>
        <begin position="282"/>
        <end position="304"/>
    </location>
</feature>
<comment type="caution">
    <text evidence="9">The sequence shown here is derived from an EMBL/GenBank/DDBJ whole genome shotgun (WGS) entry which is preliminary data.</text>
</comment>
<gene>
    <name evidence="9" type="ORF">LCGC14_3048780</name>
</gene>
<protein>
    <recommendedName>
        <fullName evidence="8">ABC transmembrane type-1 domain-containing protein</fullName>
    </recommendedName>
</protein>
<sequence length="355" mass="38291">TAGARRPPALTLRTARRWARDNLFGSVANTALTVTTFLFVWFALIAIPGVVEFPPFGIVWFVVDAADWEVITTNRKLFFIGRFPSDETWRLWVILLPLSGLAGLSWGLWSSIGRRLAAMFVMGVVLIFLFMAEGDVALLTAGTIGLFVGGYVLGRLLATSRYVALARNLAVGGWLLSFPLTMYLLTAGDDIDSLNWGGLLLTMILAVVGIVASFPLALLLALGRASTFPVIRLFCVGYIELIRGVPLITLLFMAKFILPLMVAQEGDVVLLGVKLLEMNDVVRAMAAITIFSSAYLAEIIRGGLQAVPKGQVEAAQALGLGTARILAFIVLPQALRAVIPALVGQLIALFKDTSL</sequence>
<dbReference type="PANTHER" id="PTHR30614">
    <property type="entry name" value="MEMBRANE COMPONENT OF AMINO ACID ABC TRANSPORTER"/>
    <property type="match status" value="1"/>
</dbReference>
<evidence type="ECO:0000313" key="9">
    <source>
        <dbReference type="EMBL" id="KKK58005.1"/>
    </source>
</evidence>
<dbReference type="InterPro" id="IPR010065">
    <property type="entry name" value="AA_ABC_transptr_permease_3TM"/>
</dbReference>
<dbReference type="GO" id="GO:0006865">
    <property type="term" value="P:amino acid transport"/>
    <property type="evidence" value="ECO:0007669"/>
    <property type="project" value="TreeGrafter"/>
</dbReference>
<dbReference type="PROSITE" id="PS50928">
    <property type="entry name" value="ABC_TM1"/>
    <property type="match status" value="1"/>
</dbReference>
<proteinExistence type="predicted"/>
<dbReference type="PANTHER" id="PTHR30614:SF41">
    <property type="entry name" value="INNER MEMBRANE AMINO-ACID ABC TRANSPORTER PERMEASE PROTEIN YHDY"/>
    <property type="match status" value="1"/>
</dbReference>
<dbReference type="Pfam" id="PF00528">
    <property type="entry name" value="BPD_transp_1"/>
    <property type="match status" value="1"/>
</dbReference>
<feature type="transmembrane region" description="Helical" evidence="7">
    <location>
        <begin position="197"/>
        <end position="220"/>
    </location>
</feature>
<feature type="transmembrane region" description="Helical" evidence="7">
    <location>
        <begin position="138"/>
        <end position="158"/>
    </location>
</feature>
<evidence type="ECO:0000256" key="6">
    <source>
        <dbReference type="ARBA" id="ARBA00023136"/>
    </source>
</evidence>
<dbReference type="InterPro" id="IPR043429">
    <property type="entry name" value="ArtM/GltK/GlnP/TcyL/YhdX-like"/>
</dbReference>
<feature type="non-terminal residue" evidence="9">
    <location>
        <position position="355"/>
    </location>
</feature>
<dbReference type="EMBL" id="LAZR01064194">
    <property type="protein sequence ID" value="KKK58005.1"/>
    <property type="molecule type" value="Genomic_DNA"/>
</dbReference>
<dbReference type="GO" id="GO:0022857">
    <property type="term" value="F:transmembrane transporter activity"/>
    <property type="evidence" value="ECO:0007669"/>
    <property type="project" value="InterPro"/>
</dbReference>
<accession>A0A0F8XAL8</accession>
<feature type="domain" description="ABC transmembrane type-1" evidence="8">
    <location>
        <begin position="199"/>
        <end position="355"/>
    </location>
</feature>
<evidence type="ECO:0000256" key="1">
    <source>
        <dbReference type="ARBA" id="ARBA00004651"/>
    </source>
</evidence>